<reference evidence="1" key="1">
    <citation type="journal article" date="2020" name="Microorganisms">
        <title>Reliable Identification of Environmental Pseudomonas Isolates Using the rpoD Gene.</title>
        <authorList>
            <consortium name="The Broad Institute Genome Sequencing Platform"/>
            <person name="Girard L."/>
            <person name="Lood C."/>
            <person name="Rokni-Zadeh H."/>
            <person name="van Noort V."/>
            <person name="Lavigne R."/>
            <person name="De Mot R."/>
        </authorList>
    </citation>
    <scope>NUCLEOTIDE SEQUENCE [LARGE SCALE GENOMIC DNA]</scope>
    <source>
        <strain evidence="1">SWRI145</strain>
    </source>
</reference>
<reference evidence="2" key="2">
    <citation type="submission" date="2021-06" db="EMBL/GenBank/DDBJ databases">
        <title>Updating the genus Pseudomonas: Description of 43 new species and partition of the Pseudomonas putida group.</title>
        <authorList>
            <person name="Girard L."/>
            <person name="Lood C."/>
            <person name="Vandamme P."/>
            <person name="Rokni-Zadeh H."/>
            <person name="van Noort V."/>
            <person name="Hofte M."/>
            <person name="Lavigne R."/>
            <person name="De Mot R."/>
        </authorList>
    </citation>
    <scope>NUCLEOTIDE SEQUENCE</scope>
    <source>
        <strain evidence="2">SWRI145</strain>
    </source>
</reference>
<organism evidence="1">
    <name type="scientific">Pseudomonas tritici</name>
    <dbReference type="NCBI Taxonomy" id="2745518"/>
    <lineage>
        <taxon>Bacteria</taxon>
        <taxon>Pseudomonadati</taxon>
        <taxon>Pseudomonadota</taxon>
        <taxon>Gammaproteobacteria</taxon>
        <taxon>Pseudomonadales</taxon>
        <taxon>Pseudomonadaceae</taxon>
        <taxon>Pseudomonas</taxon>
    </lineage>
</organism>
<protein>
    <recommendedName>
        <fullName evidence="4">Transposase</fullName>
    </recommendedName>
</protein>
<sequence length="45" mass="4937">MVLDSCSVPDVCASMDVGPTALRRWIGQVQSLCRYLCRSMGRSMG</sequence>
<evidence type="ECO:0000313" key="2">
    <source>
        <dbReference type="EMBL" id="QXH81213.1"/>
    </source>
</evidence>
<dbReference type="KEGG" id="ptrt:HU722_0014265"/>
<evidence type="ECO:0000313" key="3">
    <source>
        <dbReference type="Proteomes" id="UP000615613"/>
    </source>
</evidence>
<evidence type="ECO:0000313" key="1">
    <source>
        <dbReference type="EMBL" id="MBC3296772.1"/>
    </source>
</evidence>
<keyword evidence="3" id="KW-1185">Reference proteome</keyword>
<dbReference type="Proteomes" id="UP000615613">
    <property type="component" value="Chromosome"/>
</dbReference>
<dbReference type="EMBL" id="JABWQF010000028">
    <property type="protein sequence ID" value="MBC3296772.1"/>
    <property type="molecule type" value="Genomic_DNA"/>
</dbReference>
<proteinExistence type="predicted"/>
<dbReference type="EMBL" id="CP077084">
    <property type="protein sequence ID" value="QXH81213.1"/>
    <property type="molecule type" value="Genomic_DNA"/>
</dbReference>
<accession>A0A8H9YZK1</accession>
<gene>
    <name evidence="2" type="ORF">HU722_0014265</name>
    <name evidence="1" type="ORF">HU722_35120</name>
</gene>
<dbReference type="AlphaFoldDB" id="A0A8H9YZK1"/>
<evidence type="ECO:0008006" key="4">
    <source>
        <dbReference type="Google" id="ProtNLM"/>
    </source>
</evidence>
<name>A0A8H9YZK1_9PSED</name>